<keyword evidence="1" id="KW-0784">Thiamine biosynthesis</keyword>
<dbReference type="PANTHER" id="PTHR43198">
    <property type="entry name" value="BIFUNCTIONAL TH2 PROTEIN"/>
    <property type="match status" value="1"/>
</dbReference>
<dbReference type="InterPro" id="IPR050967">
    <property type="entry name" value="Thiamine_Salvage_TenA"/>
</dbReference>
<dbReference type="OrthoDB" id="34166at2"/>
<proteinExistence type="inferred from homology"/>
<dbReference type="Pfam" id="PF03070">
    <property type="entry name" value="TENA_THI-4"/>
    <property type="match status" value="1"/>
</dbReference>
<dbReference type="InterPro" id="IPR016084">
    <property type="entry name" value="Haem_Oase-like_multi-hlx"/>
</dbReference>
<dbReference type="InterPro" id="IPR004305">
    <property type="entry name" value="Thiaminase-2/PQQC"/>
</dbReference>
<dbReference type="UniPathway" id="UPA00060"/>
<dbReference type="Gene3D" id="1.20.910.10">
    <property type="entry name" value="Heme oxygenase-like"/>
    <property type="match status" value="1"/>
</dbReference>
<protein>
    <recommendedName>
        <fullName evidence="1">Aminopyrimidine aminohydrolase</fullName>
        <ecNumber evidence="1">3.5.99.2</ecNumber>
    </recommendedName>
</protein>
<dbReference type="GO" id="GO:0009229">
    <property type="term" value="P:thiamine diphosphate biosynthetic process"/>
    <property type="evidence" value="ECO:0007669"/>
    <property type="project" value="UniProtKB-UniPathway"/>
</dbReference>
<comment type="catalytic activity">
    <reaction evidence="1">
        <text>thiamine + H2O = 5-(2-hydroxyethyl)-4-methylthiazole + 4-amino-5-hydroxymethyl-2-methylpyrimidine + H(+)</text>
        <dbReference type="Rhea" id="RHEA:17509"/>
        <dbReference type="ChEBI" id="CHEBI:15377"/>
        <dbReference type="ChEBI" id="CHEBI:15378"/>
        <dbReference type="ChEBI" id="CHEBI:16892"/>
        <dbReference type="ChEBI" id="CHEBI:17957"/>
        <dbReference type="ChEBI" id="CHEBI:18385"/>
        <dbReference type="EC" id="3.5.99.2"/>
    </reaction>
</comment>
<comment type="pathway">
    <text evidence="1">Cofactor biosynthesis; thiamine diphosphate biosynthesis.</text>
</comment>
<sequence length="223" mass="25048">MIDSLVDQSRPAWNAYTQHAFVQALGDGTLSRKAFLHYLRQDYIFLVHFSRAWSLAAFKAETVEDIRQCASTVHALTTHEMPLHVQTCEAEGITLSDLEKTDEEVANIAYTRFVMDCGLRGDLLDLLVALAPCVFGYGAIGNELAAQNKDMLSQHPYADWIRTYASPEYQDVCHAVSTLLDRISCRALGDRPDTSPRWTSLVRTFNTACVLESNFWQMGLNPP</sequence>
<comment type="similarity">
    <text evidence="1">Belongs to the TenA family.</text>
</comment>
<evidence type="ECO:0000313" key="3">
    <source>
        <dbReference type="EMBL" id="AMW35688.1"/>
    </source>
</evidence>
<dbReference type="EMBL" id="CP014525">
    <property type="protein sequence ID" value="AMW35688.1"/>
    <property type="molecule type" value="Genomic_DNA"/>
</dbReference>
<dbReference type="SUPFAM" id="SSF48613">
    <property type="entry name" value="Heme oxygenase-like"/>
    <property type="match status" value="1"/>
</dbReference>
<dbReference type="KEGG" id="hjo:AY555_09670"/>
<reference evidence="3 4" key="1">
    <citation type="submission" date="2016-02" db="EMBL/GenBank/DDBJ databases">
        <title>Complete Genome of H5569, the type strain of the newly described species Haematospirillium jordaniae.</title>
        <authorList>
            <person name="Nicholson A.C."/>
            <person name="Humrighouse B.W."/>
            <person name="Loparov V."/>
            <person name="McQuiston J.R."/>
        </authorList>
    </citation>
    <scope>NUCLEOTIDE SEQUENCE [LARGE SCALE GENOMIC DNA]</scope>
    <source>
        <strain evidence="3 4">H5569</strain>
    </source>
</reference>
<dbReference type="Proteomes" id="UP000076066">
    <property type="component" value="Chromosome"/>
</dbReference>
<keyword evidence="1" id="KW-0378">Hydrolase</keyword>
<dbReference type="STRING" id="1549855.AY555_09670"/>
<dbReference type="GO" id="GO:0050334">
    <property type="term" value="F:thiaminase activity"/>
    <property type="evidence" value="ECO:0007669"/>
    <property type="project" value="UniProtKB-EC"/>
</dbReference>
<keyword evidence="4" id="KW-1185">Reference proteome</keyword>
<feature type="domain" description="Thiaminase-2/PQQC" evidence="2">
    <location>
        <begin position="7"/>
        <end position="220"/>
    </location>
</feature>
<dbReference type="AlphaFoldDB" id="A0A143DHK8"/>
<dbReference type="InterPro" id="IPR027574">
    <property type="entry name" value="Thiaminase_II"/>
</dbReference>
<dbReference type="GO" id="GO:0005829">
    <property type="term" value="C:cytosol"/>
    <property type="evidence" value="ECO:0007669"/>
    <property type="project" value="TreeGrafter"/>
</dbReference>
<comment type="function">
    <text evidence="1">Catalyzes an amino-pyrimidine hydrolysis reaction at the C5' of the pyrimidine moiety of thiamine compounds, a reaction that is part of a thiamine salvage pathway.</text>
</comment>
<comment type="catalytic activity">
    <reaction evidence="1">
        <text>4-amino-5-aminomethyl-2-methylpyrimidine + H2O = 4-amino-5-hydroxymethyl-2-methylpyrimidine + NH4(+)</text>
        <dbReference type="Rhea" id="RHEA:31799"/>
        <dbReference type="ChEBI" id="CHEBI:15377"/>
        <dbReference type="ChEBI" id="CHEBI:16892"/>
        <dbReference type="ChEBI" id="CHEBI:28938"/>
        <dbReference type="ChEBI" id="CHEBI:63416"/>
        <dbReference type="EC" id="3.5.99.2"/>
    </reaction>
</comment>
<organism evidence="3 4">
    <name type="scientific">Haematospirillum jordaniae</name>
    <dbReference type="NCBI Taxonomy" id="1549855"/>
    <lineage>
        <taxon>Bacteria</taxon>
        <taxon>Pseudomonadati</taxon>
        <taxon>Pseudomonadota</taxon>
        <taxon>Alphaproteobacteria</taxon>
        <taxon>Rhodospirillales</taxon>
        <taxon>Novispirillaceae</taxon>
        <taxon>Haematospirillum</taxon>
    </lineage>
</organism>
<dbReference type="PANTHER" id="PTHR43198:SF2">
    <property type="entry name" value="SI:CH1073-67J19.1-RELATED"/>
    <property type="match status" value="1"/>
</dbReference>
<gene>
    <name evidence="3" type="ORF">AY555_09670</name>
</gene>
<accession>A0A143DHK8</accession>
<evidence type="ECO:0000313" key="4">
    <source>
        <dbReference type="Proteomes" id="UP000076066"/>
    </source>
</evidence>
<dbReference type="EC" id="3.5.99.2" evidence="1"/>
<dbReference type="CDD" id="cd19367">
    <property type="entry name" value="TenA_C_ScTHI20-like"/>
    <property type="match status" value="1"/>
</dbReference>
<dbReference type="NCBIfam" id="TIGR04306">
    <property type="entry name" value="salvage_TenA"/>
    <property type="match status" value="1"/>
</dbReference>
<dbReference type="GO" id="GO:0009228">
    <property type="term" value="P:thiamine biosynthetic process"/>
    <property type="evidence" value="ECO:0007669"/>
    <property type="project" value="UniProtKB-KW"/>
</dbReference>
<evidence type="ECO:0000256" key="1">
    <source>
        <dbReference type="RuleBase" id="RU363093"/>
    </source>
</evidence>
<evidence type="ECO:0000259" key="2">
    <source>
        <dbReference type="Pfam" id="PF03070"/>
    </source>
</evidence>
<name>A0A143DHK8_9PROT</name>